<dbReference type="InterPro" id="IPR050936">
    <property type="entry name" value="AP-1-like"/>
</dbReference>
<dbReference type="PANTHER" id="PTHR40621">
    <property type="entry name" value="TRANSCRIPTION FACTOR KAPC-RELATED"/>
    <property type="match status" value="1"/>
</dbReference>
<evidence type="ECO:0000313" key="8">
    <source>
        <dbReference type="Proteomes" id="UP000187013"/>
    </source>
</evidence>
<protein>
    <recommendedName>
        <fullName evidence="6">BZIP domain-containing protein</fullName>
    </recommendedName>
</protein>
<dbReference type="Proteomes" id="UP000187013">
    <property type="component" value="Unassembled WGS sequence"/>
</dbReference>
<keyword evidence="5" id="KW-0175">Coiled coil</keyword>
<dbReference type="CDD" id="cd14688">
    <property type="entry name" value="bZIP_YAP"/>
    <property type="match status" value="1"/>
</dbReference>
<evidence type="ECO:0000256" key="1">
    <source>
        <dbReference type="ARBA" id="ARBA00004123"/>
    </source>
</evidence>
<dbReference type="PANTHER" id="PTHR40621:SF8">
    <property type="entry name" value="AP-1-LIKE TRANSCRIPTION FACTOR YAP3"/>
    <property type="match status" value="1"/>
</dbReference>
<sequence length="256" mass="29102">MEMNEYAMNMREDPVDPLHSFDAIKMSVPSPLSEYILNGSGSQPEDEVFTPIDTVNAATSDVTISSGGTAGEELSEDKLKQIKRAQNRAAQRAFRERKEKRLKELEQELRQSEVHRKQLDQELERLSKANLEMNAEKKMLLEQGTIDDYGTQGKRFTFPNETDHEHFGSLEEARRYRLNLIQAQGHYYDEAGKEILTIPATWDYLHKLSEQLPFNVAGVLDNLKGKQVCHGLGAAYPRTLVDQLVQEQYIKDAGCA</sequence>
<dbReference type="PROSITE" id="PS50217">
    <property type="entry name" value="BZIP"/>
    <property type="match status" value="1"/>
</dbReference>
<dbReference type="GO" id="GO:0090575">
    <property type="term" value="C:RNA polymerase II transcription regulator complex"/>
    <property type="evidence" value="ECO:0007669"/>
    <property type="project" value="TreeGrafter"/>
</dbReference>
<evidence type="ECO:0000256" key="3">
    <source>
        <dbReference type="ARBA" id="ARBA00023163"/>
    </source>
</evidence>
<dbReference type="GO" id="GO:0001228">
    <property type="term" value="F:DNA-binding transcription activator activity, RNA polymerase II-specific"/>
    <property type="evidence" value="ECO:0007669"/>
    <property type="project" value="TreeGrafter"/>
</dbReference>
<dbReference type="InterPro" id="IPR046347">
    <property type="entry name" value="bZIP_sf"/>
</dbReference>
<dbReference type="OrthoDB" id="4940293at2759"/>
<reference evidence="7 8" key="1">
    <citation type="submission" date="2016-08" db="EMBL/GenBank/DDBJ databases">
        <title>Draft genome sequence of allopolyploid Zygosaccharomyces rouxii.</title>
        <authorList>
            <person name="Watanabe J."/>
            <person name="Uehara K."/>
            <person name="Mogi Y."/>
            <person name="Tsukioka Y."/>
        </authorList>
    </citation>
    <scope>NUCLEOTIDE SEQUENCE [LARGE SCALE GENOMIC DNA]</scope>
    <source>
        <strain evidence="7 8">NBRC 110957</strain>
    </source>
</reference>
<gene>
    <name evidence="7" type="ORF">ZYGR_0AG00380</name>
</gene>
<comment type="caution">
    <text evidence="7">The sequence shown here is derived from an EMBL/GenBank/DDBJ whole genome shotgun (WGS) entry which is preliminary data.</text>
</comment>
<dbReference type="GO" id="GO:0000976">
    <property type="term" value="F:transcription cis-regulatory region binding"/>
    <property type="evidence" value="ECO:0007669"/>
    <property type="project" value="InterPro"/>
</dbReference>
<dbReference type="SMART" id="SM00338">
    <property type="entry name" value="BRLZ"/>
    <property type="match status" value="1"/>
</dbReference>
<dbReference type="Gene3D" id="1.20.5.170">
    <property type="match status" value="1"/>
</dbReference>
<feature type="coiled-coil region" evidence="5">
    <location>
        <begin position="88"/>
        <end position="143"/>
    </location>
</feature>
<evidence type="ECO:0000313" key="7">
    <source>
        <dbReference type="EMBL" id="GAV52047.1"/>
    </source>
</evidence>
<feature type="domain" description="BZIP" evidence="6">
    <location>
        <begin position="77"/>
        <end position="140"/>
    </location>
</feature>
<dbReference type="EMBL" id="BDGX01000033">
    <property type="protein sequence ID" value="GAV52047.1"/>
    <property type="molecule type" value="Genomic_DNA"/>
</dbReference>
<organism evidence="7 8">
    <name type="scientific">Zygosaccharomyces rouxii</name>
    <dbReference type="NCBI Taxonomy" id="4956"/>
    <lineage>
        <taxon>Eukaryota</taxon>
        <taxon>Fungi</taxon>
        <taxon>Dikarya</taxon>
        <taxon>Ascomycota</taxon>
        <taxon>Saccharomycotina</taxon>
        <taxon>Saccharomycetes</taxon>
        <taxon>Saccharomycetales</taxon>
        <taxon>Saccharomycetaceae</taxon>
        <taxon>Zygosaccharomyces</taxon>
    </lineage>
</organism>
<dbReference type="PROSITE" id="PS00036">
    <property type="entry name" value="BZIP_BASIC"/>
    <property type="match status" value="1"/>
</dbReference>
<evidence type="ECO:0000259" key="6">
    <source>
        <dbReference type="PROSITE" id="PS50217"/>
    </source>
</evidence>
<name>A0A1Q3A8M9_ZYGRO</name>
<dbReference type="SUPFAM" id="SSF57959">
    <property type="entry name" value="Leucine zipper domain"/>
    <property type="match status" value="1"/>
</dbReference>
<evidence type="ECO:0000256" key="2">
    <source>
        <dbReference type="ARBA" id="ARBA00023015"/>
    </source>
</evidence>
<accession>A0A1Q3A8M9</accession>
<evidence type="ECO:0000256" key="4">
    <source>
        <dbReference type="ARBA" id="ARBA00023242"/>
    </source>
</evidence>
<keyword evidence="4" id="KW-0539">Nucleus</keyword>
<dbReference type="AlphaFoldDB" id="A0A1Q3A8M9"/>
<keyword evidence="3" id="KW-0804">Transcription</keyword>
<dbReference type="InterPro" id="IPR004827">
    <property type="entry name" value="bZIP"/>
</dbReference>
<keyword evidence="2" id="KW-0805">Transcription regulation</keyword>
<proteinExistence type="predicted"/>
<evidence type="ECO:0000256" key="5">
    <source>
        <dbReference type="SAM" id="Coils"/>
    </source>
</evidence>
<comment type="subcellular location">
    <subcellularLocation>
        <location evidence="1">Nucleus</location>
    </subcellularLocation>
</comment>